<dbReference type="CDD" id="cd11453">
    <property type="entry name" value="bHLH_AtBIM_like"/>
    <property type="match status" value="1"/>
</dbReference>
<keyword evidence="5" id="KW-0539">Nucleus</keyword>
<evidence type="ECO:0000313" key="9">
    <source>
        <dbReference type="EMBL" id="KAL3620032.1"/>
    </source>
</evidence>
<dbReference type="FunFam" id="4.10.280.10:FF:000093">
    <property type="entry name" value="BHLH domain class transcription factor"/>
    <property type="match status" value="1"/>
</dbReference>
<dbReference type="Pfam" id="PF13966">
    <property type="entry name" value="zf-RVT"/>
    <property type="match status" value="1"/>
</dbReference>
<protein>
    <recommendedName>
        <fullName evidence="8">BHLH domain-containing protein</fullName>
    </recommendedName>
</protein>
<keyword evidence="2" id="KW-0805">Transcription regulation</keyword>
<evidence type="ECO:0000256" key="6">
    <source>
        <dbReference type="SAM" id="MobiDB-lite"/>
    </source>
</evidence>
<dbReference type="PROSITE" id="PS50888">
    <property type="entry name" value="BHLH"/>
    <property type="match status" value="1"/>
</dbReference>
<evidence type="ECO:0000256" key="2">
    <source>
        <dbReference type="ARBA" id="ARBA00023015"/>
    </source>
</evidence>
<feature type="region of interest" description="Disordered" evidence="6">
    <location>
        <begin position="48"/>
        <end position="71"/>
    </location>
</feature>
<dbReference type="AlphaFoldDB" id="A0ABD3BRZ8"/>
<dbReference type="CDD" id="cd06222">
    <property type="entry name" value="RNase_H_like"/>
    <property type="match status" value="1"/>
</dbReference>
<keyword evidence="7" id="KW-0732">Signal</keyword>
<dbReference type="InterPro" id="IPR026960">
    <property type="entry name" value="RVT-Znf"/>
</dbReference>
<evidence type="ECO:0000256" key="1">
    <source>
        <dbReference type="ARBA" id="ARBA00004123"/>
    </source>
</evidence>
<dbReference type="InterPro" id="IPR002156">
    <property type="entry name" value="RNaseH_domain"/>
</dbReference>
<dbReference type="Proteomes" id="UP001632038">
    <property type="component" value="Unassembled WGS sequence"/>
</dbReference>
<keyword evidence="10" id="KW-1185">Reference proteome</keyword>
<evidence type="ECO:0000256" key="5">
    <source>
        <dbReference type="ARBA" id="ARBA00023242"/>
    </source>
</evidence>
<proteinExistence type="predicted"/>
<comment type="subcellular location">
    <subcellularLocation>
        <location evidence="1">Nucleus</location>
    </subcellularLocation>
</comment>
<dbReference type="SUPFAM" id="SSF53098">
    <property type="entry name" value="Ribonuclease H-like"/>
    <property type="match status" value="1"/>
</dbReference>
<feature type="signal peptide" evidence="7">
    <location>
        <begin position="1"/>
        <end position="16"/>
    </location>
</feature>
<feature type="compositionally biased region" description="Polar residues" evidence="6">
    <location>
        <begin position="48"/>
        <end position="60"/>
    </location>
</feature>
<dbReference type="GO" id="GO:0005634">
    <property type="term" value="C:nucleus"/>
    <property type="evidence" value="ECO:0007669"/>
    <property type="project" value="UniProtKB-SubCell"/>
</dbReference>
<dbReference type="GO" id="GO:0003677">
    <property type="term" value="F:DNA binding"/>
    <property type="evidence" value="ECO:0007669"/>
    <property type="project" value="UniProtKB-KW"/>
</dbReference>
<dbReference type="InterPro" id="IPR044295">
    <property type="entry name" value="BIM1/2/3"/>
</dbReference>
<dbReference type="SMART" id="SM00353">
    <property type="entry name" value="HLH"/>
    <property type="match status" value="1"/>
</dbReference>
<dbReference type="InterPro" id="IPR012337">
    <property type="entry name" value="RNaseH-like_sf"/>
</dbReference>
<dbReference type="Gene3D" id="3.30.420.10">
    <property type="entry name" value="Ribonuclease H-like superfamily/Ribonuclease H"/>
    <property type="match status" value="1"/>
</dbReference>
<organism evidence="9 10">
    <name type="scientific">Castilleja foliolosa</name>
    <dbReference type="NCBI Taxonomy" id="1961234"/>
    <lineage>
        <taxon>Eukaryota</taxon>
        <taxon>Viridiplantae</taxon>
        <taxon>Streptophyta</taxon>
        <taxon>Embryophyta</taxon>
        <taxon>Tracheophyta</taxon>
        <taxon>Spermatophyta</taxon>
        <taxon>Magnoliopsida</taxon>
        <taxon>eudicotyledons</taxon>
        <taxon>Gunneridae</taxon>
        <taxon>Pentapetalae</taxon>
        <taxon>asterids</taxon>
        <taxon>lamiids</taxon>
        <taxon>Lamiales</taxon>
        <taxon>Orobanchaceae</taxon>
        <taxon>Pedicularideae</taxon>
        <taxon>Castillejinae</taxon>
        <taxon>Castilleja</taxon>
    </lineage>
</organism>
<dbReference type="SUPFAM" id="SSF47459">
    <property type="entry name" value="HLH, helix-loop-helix DNA-binding domain"/>
    <property type="match status" value="1"/>
</dbReference>
<dbReference type="Gene3D" id="4.10.280.10">
    <property type="entry name" value="Helix-loop-helix DNA-binding domain"/>
    <property type="match status" value="1"/>
</dbReference>
<evidence type="ECO:0000259" key="8">
    <source>
        <dbReference type="PROSITE" id="PS50888"/>
    </source>
</evidence>
<keyword evidence="3" id="KW-0238">DNA-binding</keyword>
<keyword evidence="4" id="KW-0804">Transcription</keyword>
<comment type="caution">
    <text evidence="9">The sequence shown here is derived from an EMBL/GenBank/DDBJ whole genome shotgun (WGS) entry which is preliminary data.</text>
</comment>
<feature type="domain" description="BHLH" evidence="8">
    <location>
        <begin position="59"/>
        <end position="109"/>
    </location>
</feature>
<name>A0ABD3BRZ8_9LAMI</name>
<evidence type="ECO:0000256" key="4">
    <source>
        <dbReference type="ARBA" id="ARBA00023163"/>
    </source>
</evidence>
<evidence type="ECO:0000256" key="7">
    <source>
        <dbReference type="SAM" id="SignalP"/>
    </source>
</evidence>
<dbReference type="InterPro" id="IPR036638">
    <property type="entry name" value="HLH_DNA-bd_sf"/>
</dbReference>
<dbReference type="Pfam" id="PF13456">
    <property type="entry name" value="RVT_3"/>
    <property type="match status" value="1"/>
</dbReference>
<sequence length="797" mass="91179">MWWWFAAAIGCDLGGAAIGKGGSGLRAEIGKGLRAEIGAANWRATAYSKNGKNSDKANATRSKHSVTEQRRRSKINERFQILRELIPHSDQKRDTASFMNEVIQYVQYLQEKVQKYEGSYQPWSSEPTKLMPWGNGDKRSVKNLKKLFNSYEEASGQAINFEKSEMYLSKHFTDIRRNQTKEVLGCQATNLPFKYLGAPIFKGRSKEAYFEPAISKIISRIGGWKNKFLTFAGKITLINSVLSSMITYIMASTVVPLSVIKKVEKILRTFLWSQNNQDRTSWVSWKDTCKPVEEGGVGIRNLKDTLYGYQGKLAWNLIQGNSLWSKIMNQKYNIHGNMKKNQSASAMWKILYPHVDTLKKDSTWVIGKGNINFWTQKWADEILAPEDTSNTTMKMALEMKNYLYELLSPTQISILDNISLDDNMEDTLIYNPSSNGKFSLKVYVKNSNQSGQKKDWSEIAWNKIIPPKTKAFMWKAFQNALPVDKNLVRKGIMGPFKCVCCDKGNEETINHLLIQSDIARRTWDHFGKVLGTNNHYNSLEQHVRGWMNGRDIHTQGGALILSIITTTLKEIWNSRCQAKYDDGSMNDKEIIRKVMSQIHIININLKPTKNQTTWEKIIVEKLGIPVKHPKPRMGRWVHWHKPEINLYKLNVDGAFKNNMGAVGGILRDHYGNFRAAFWGQTNTDNIEQTELRAITIGVDMCKKIGYSEFEVETDSSKALDFINGVLHSQDMSYEARRCKSQGIKFSKILRQQNLVADALAKQSAGTDNWNCNDINQIHHSIRKLIYLDRLGLDYFRP</sequence>
<accession>A0ABD3BRZ8</accession>
<dbReference type="EMBL" id="JAVIJP010000066">
    <property type="protein sequence ID" value="KAL3620032.1"/>
    <property type="molecule type" value="Genomic_DNA"/>
</dbReference>
<dbReference type="PANTHER" id="PTHR46412:SF6">
    <property type="entry name" value="TRANSCRIPTION FACTOR BIM2"/>
    <property type="match status" value="1"/>
</dbReference>
<dbReference type="InterPro" id="IPR044730">
    <property type="entry name" value="RNase_H-like_dom_plant"/>
</dbReference>
<evidence type="ECO:0000313" key="10">
    <source>
        <dbReference type="Proteomes" id="UP001632038"/>
    </source>
</evidence>
<gene>
    <name evidence="9" type="ORF">CASFOL_034944</name>
</gene>
<dbReference type="InterPro" id="IPR036397">
    <property type="entry name" value="RNaseH_sf"/>
</dbReference>
<dbReference type="InterPro" id="IPR011598">
    <property type="entry name" value="bHLH_dom"/>
</dbReference>
<dbReference type="PANTHER" id="PTHR46412">
    <property type="entry name" value="BES1-INTERACTING MYC-LIKE PROTEIN"/>
    <property type="match status" value="1"/>
</dbReference>
<feature type="chain" id="PRO_5044852580" description="BHLH domain-containing protein" evidence="7">
    <location>
        <begin position="17"/>
        <end position="797"/>
    </location>
</feature>
<evidence type="ECO:0000256" key="3">
    <source>
        <dbReference type="ARBA" id="ARBA00023125"/>
    </source>
</evidence>
<dbReference type="Pfam" id="PF00010">
    <property type="entry name" value="HLH"/>
    <property type="match status" value="1"/>
</dbReference>
<reference evidence="10" key="1">
    <citation type="journal article" date="2024" name="IScience">
        <title>Strigolactones Initiate the Formation of Haustorium-like Structures in Castilleja.</title>
        <authorList>
            <person name="Buerger M."/>
            <person name="Peterson D."/>
            <person name="Chory J."/>
        </authorList>
    </citation>
    <scope>NUCLEOTIDE SEQUENCE [LARGE SCALE GENOMIC DNA]</scope>
</reference>